<keyword evidence="5" id="KW-1185">Reference proteome</keyword>
<dbReference type="PANTHER" id="PTHR42748:SF28">
    <property type="entry name" value="NMRA-LIKE DOMAIN-CONTAINING PROTEIN"/>
    <property type="match status" value="1"/>
</dbReference>
<dbReference type="AlphaFoldDB" id="A0A1J7J1J8"/>
<dbReference type="InterPro" id="IPR008030">
    <property type="entry name" value="NmrA-like"/>
</dbReference>
<sequence>MPLVAVIGATGSQGGSVVSALSKNPKYKVRAITRNVESDAAKKLASQGIEVVAADVNDEASLEKAFEGAEGIFAVTAYWPSIPALGRDGAGEEEVQQFKNIASAADKTPALKHLVLSTLPNCSKVSGGRFKVPHYDYKQQGVEWIKANRPGLWAKTSEFWPGWYTSNLVRVPRILGFIPVPGTGAYYFVQPSKPGGILPVAGDLETNAGIVVEGLFEKGAAAFGKVAILITEYLPLTEVVAEWSRVTGRRAAYAEATDQAMGTVWGEFGLEIAAQLRWSEEYPDWHSFEPERVIGFEELGVKDKLVGYTAALTALKEQLVADQ</sequence>
<dbReference type="OrthoDB" id="3358371at2759"/>
<dbReference type="EMBL" id="KV875109">
    <property type="protein sequence ID" value="OIW23036.1"/>
    <property type="molecule type" value="Genomic_DNA"/>
</dbReference>
<evidence type="ECO:0000313" key="5">
    <source>
        <dbReference type="Proteomes" id="UP000182658"/>
    </source>
</evidence>
<dbReference type="Pfam" id="PF05368">
    <property type="entry name" value="NmrA"/>
    <property type="match status" value="1"/>
</dbReference>
<accession>A0A1J7J1J8</accession>
<name>A0A1J7J1J8_9PEZI</name>
<protein>
    <submittedName>
        <fullName evidence="4">NAD(P)-binding protein</fullName>
    </submittedName>
</protein>
<dbReference type="InterPro" id="IPR036291">
    <property type="entry name" value="NAD(P)-bd_dom_sf"/>
</dbReference>
<dbReference type="Gene3D" id="3.40.50.720">
    <property type="entry name" value="NAD(P)-binding Rossmann-like Domain"/>
    <property type="match status" value="1"/>
</dbReference>
<dbReference type="Proteomes" id="UP000182658">
    <property type="component" value="Unassembled WGS sequence"/>
</dbReference>
<organism evidence="4 5">
    <name type="scientific">Coniochaeta ligniaria NRRL 30616</name>
    <dbReference type="NCBI Taxonomy" id="1408157"/>
    <lineage>
        <taxon>Eukaryota</taxon>
        <taxon>Fungi</taxon>
        <taxon>Dikarya</taxon>
        <taxon>Ascomycota</taxon>
        <taxon>Pezizomycotina</taxon>
        <taxon>Sordariomycetes</taxon>
        <taxon>Sordariomycetidae</taxon>
        <taxon>Coniochaetales</taxon>
        <taxon>Coniochaetaceae</taxon>
        <taxon>Coniochaeta</taxon>
    </lineage>
</organism>
<dbReference type="SUPFAM" id="SSF51735">
    <property type="entry name" value="NAD(P)-binding Rossmann-fold domains"/>
    <property type="match status" value="1"/>
</dbReference>
<dbReference type="STRING" id="1408157.A0A1J7J1J8"/>
<dbReference type="PANTHER" id="PTHR42748">
    <property type="entry name" value="NITROGEN METABOLITE REPRESSION PROTEIN NMRA FAMILY MEMBER"/>
    <property type="match status" value="1"/>
</dbReference>
<feature type="domain" description="NmrA-like" evidence="3">
    <location>
        <begin position="3"/>
        <end position="282"/>
    </location>
</feature>
<keyword evidence="2" id="KW-0521">NADP</keyword>
<evidence type="ECO:0000259" key="3">
    <source>
        <dbReference type="Pfam" id="PF05368"/>
    </source>
</evidence>
<comment type="similarity">
    <text evidence="1">Belongs to the NmrA-type oxidoreductase family.</text>
</comment>
<reference evidence="4 5" key="1">
    <citation type="submission" date="2016-10" db="EMBL/GenBank/DDBJ databases">
        <title>Draft genome sequence of Coniochaeta ligniaria NRRL30616, a lignocellulolytic fungus for bioabatement of inhibitors in plant biomass hydrolysates.</title>
        <authorList>
            <consortium name="DOE Joint Genome Institute"/>
            <person name="Jimenez D.J."/>
            <person name="Hector R.E."/>
            <person name="Riley R."/>
            <person name="Sun H."/>
            <person name="Grigoriev I.V."/>
            <person name="Van Elsas J.D."/>
            <person name="Nichols N.N."/>
        </authorList>
    </citation>
    <scope>NUCLEOTIDE SEQUENCE [LARGE SCALE GENOMIC DNA]</scope>
    <source>
        <strain evidence="4 5">NRRL 30616</strain>
    </source>
</reference>
<evidence type="ECO:0000313" key="4">
    <source>
        <dbReference type="EMBL" id="OIW23036.1"/>
    </source>
</evidence>
<evidence type="ECO:0000256" key="2">
    <source>
        <dbReference type="ARBA" id="ARBA00022857"/>
    </source>
</evidence>
<dbReference type="InterPro" id="IPR051164">
    <property type="entry name" value="NmrA-like_oxidored"/>
</dbReference>
<proteinExistence type="inferred from homology"/>
<dbReference type="CDD" id="cd05251">
    <property type="entry name" value="NmrA_like_SDR_a"/>
    <property type="match status" value="1"/>
</dbReference>
<dbReference type="GO" id="GO:0005634">
    <property type="term" value="C:nucleus"/>
    <property type="evidence" value="ECO:0007669"/>
    <property type="project" value="TreeGrafter"/>
</dbReference>
<dbReference type="InParanoid" id="A0A1J7J1J8"/>
<dbReference type="Gene3D" id="3.90.25.10">
    <property type="entry name" value="UDP-galactose 4-epimerase, domain 1"/>
    <property type="match status" value="1"/>
</dbReference>
<gene>
    <name evidence="4" type="ORF">CONLIGDRAFT_146615</name>
</gene>
<evidence type="ECO:0000256" key="1">
    <source>
        <dbReference type="ARBA" id="ARBA00006328"/>
    </source>
</evidence>